<evidence type="ECO:0000256" key="9">
    <source>
        <dbReference type="ARBA" id="ARBA00040661"/>
    </source>
</evidence>
<evidence type="ECO:0000256" key="5">
    <source>
        <dbReference type="ARBA" id="ARBA00022989"/>
    </source>
</evidence>
<feature type="transmembrane region" description="Helical" evidence="12">
    <location>
        <begin position="43"/>
        <end position="65"/>
    </location>
</feature>
<protein>
    <recommendedName>
        <fullName evidence="9">Receptor expression-enhancing protein 6</fullName>
    </recommendedName>
</protein>
<feature type="transmembrane region" description="Helical" evidence="12">
    <location>
        <begin position="85"/>
        <end position="106"/>
    </location>
</feature>
<feature type="compositionally biased region" description="Polar residues" evidence="11">
    <location>
        <begin position="428"/>
        <end position="437"/>
    </location>
</feature>
<keyword evidence="7" id="KW-0968">Cytoplasmic vesicle</keyword>
<dbReference type="EMBL" id="KB108036">
    <property type="protein sequence ID" value="ELK29448.1"/>
    <property type="molecule type" value="Genomic_DNA"/>
</dbReference>
<proteinExistence type="inferred from homology"/>
<evidence type="ECO:0000256" key="12">
    <source>
        <dbReference type="SAM" id="Phobius"/>
    </source>
</evidence>
<keyword evidence="5 12" id="KW-1133">Transmembrane helix</keyword>
<evidence type="ECO:0000313" key="13">
    <source>
        <dbReference type="EMBL" id="ELK29448.1"/>
    </source>
</evidence>
<dbReference type="eggNOG" id="KOG1725">
    <property type="taxonomic scope" value="Eukaryota"/>
</dbReference>
<gene>
    <name evidence="13" type="ORF">MDA_GLEAN10011509</name>
</gene>
<feature type="compositionally biased region" description="Polar residues" evidence="11">
    <location>
        <begin position="467"/>
        <end position="476"/>
    </location>
</feature>
<accession>L5LVE9</accession>
<evidence type="ECO:0000256" key="11">
    <source>
        <dbReference type="SAM" id="MobiDB-lite"/>
    </source>
</evidence>
<evidence type="ECO:0000256" key="7">
    <source>
        <dbReference type="ARBA" id="ARBA00023329"/>
    </source>
</evidence>
<evidence type="ECO:0000256" key="10">
    <source>
        <dbReference type="SAM" id="Coils"/>
    </source>
</evidence>
<dbReference type="PANTHER" id="PTHR12300:SF133">
    <property type="entry name" value="RECEPTOR EXPRESSION-ENHANCING PROTEIN 6"/>
    <property type="match status" value="1"/>
</dbReference>
<evidence type="ECO:0000256" key="6">
    <source>
        <dbReference type="ARBA" id="ARBA00023136"/>
    </source>
</evidence>
<feature type="compositionally biased region" description="Low complexity" evidence="11">
    <location>
        <begin position="279"/>
        <end position="291"/>
    </location>
</feature>
<evidence type="ECO:0000256" key="3">
    <source>
        <dbReference type="ARBA" id="ARBA00022692"/>
    </source>
</evidence>
<dbReference type="InterPro" id="IPR004345">
    <property type="entry name" value="TB2_DP1_HVA22"/>
</dbReference>
<feature type="compositionally biased region" description="Polar residues" evidence="11">
    <location>
        <begin position="307"/>
        <end position="327"/>
    </location>
</feature>
<feature type="compositionally biased region" description="Polar residues" evidence="11">
    <location>
        <begin position="545"/>
        <end position="569"/>
    </location>
</feature>
<dbReference type="GO" id="GO:0005789">
    <property type="term" value="C:endoplasmic reticulum membrane"/>
    <property type="evidence" value="ECO:0007669"/>
    <property type="project" value="UniProtKB-SubCell"/>
</dbReference>
<dbReference type="AlphaFoldDB" id="L5LVE9"/>
<keyword evidence="4" id="KW-0256">Endoplasmic reticulum</keyword>
<keyword evidence="3 12" id="KW-0812">Transmembrane</keyword>
<name>L5LVE9_MYODS</name>
<dbReference type="PANTHER" id="PTHR12300">
    <property type="entry name" value="HVA22-LIKE PROTEINS"/>
    <property type="match status" value="1"/>
</dbReference>
<evidence type="ECO:0000256" key="1">
    <source>
        <dbReference type="ARBA" id="ARBA00004477"/>
    </source>
</evidence>
<keyword evidence="6 12" id="KW-0472">Membrane</keyword>
<organism evidence="13 14">
    <name type="scientific">Myotis davidii</name>
    <name type="common">David's myotis</name>
    <dbReference type="NCBI Taxonomy" id="225400"/>
    <lineage>
        <taxon>Eukaryota</taxon>
        <taxon>Metazoa</taxon>
        <taxon>Chordata</taxon>
        <taxon>Craniata</taxon>
        <taxon>Vertebrata</taxon>
        <taxon>Euteleostomi</taxon>
        <taxon>Mammalia</taxon>
        <taxon>Eutheria</taxon>
        <taxon>Laurasiatheria</taxon>
        <taxon>Chiroptera</taxon>
        <taxon>Yangochiroptera</taxon>
        <taxon>Vespertilionidae</taxon>
        <taxon>Myotis</taxon>
    </lineage>
</organism>
<keyword evidence="13" id="KW-0675">Receptor</keyword>
<sequence>MDGLRQRFERLLEQRNLATEALRALEAKTGVDKRYLAAGATTLLSLYLLFGYGAPLLCNLIGFVYPAYASIKAIESPSKEDDTVWLTYWVVYSLFGLAEFFSDLLLSWFPFYYVGKCAFLLFCMIPGPWNGAHMLYRQIIRPLFLKHHEAVDNIMRDLSGRALDVAAGVTRDAYPPLLTFTPGSSPPDSDWSPSGILATGIRRSGFSSHCPPFSPLLSETSPSDPGPKPGSRHPNGYGGGPPAATGANHSQSNRDSAPEGQVKSLPSPRADKLAGQLKDTMSSTDSSTDSSGQTHSVPSAPIKPASGNASCTTFGPSHSQSVVTGSASVAKLPGKSQVQSSSKASSARANSSNQPQASVTSLGPSQPAQQSPGPGSGSVHHPSTFSSQPPPTVPSPSGTTIPMQPHSSPNRPGESALKGSKSNKHQKTSPTLISPSGTGVPMQPHSSPNKPTESAPKASKSNKHQKTSPTLISPSGTGVPMQPHSSPNRPGESALKGSKSNKHQKTPTAQPSPSSTTIPTQPHDSPNRPAESAPKASKSSKHQKTSPAQPSPSGTTIPTQPHDSSNRPTESALKASKSSKHQKTSPAQPPTSTSVHEQQPQTSTSEPELPVSYLSGFPLEYTSESTTEITCHWPHHHSWLQYLQHCWRLKHLSC</sequence>
<evidence type="ECO:0000256" key="8">
    <source>
        <dbReference type="ARBA" id="ARBA00029431"/>
    </source>
</evidence>
<evidence type="ECO:0000256" key="4">
    <source>
        <dbReference type="ARBA" id="ARBA00022824"/>
    </source>
</evidence>
<reference evidence="14" key="1">
    <citation type="journal article" date="2013" name="Science">
        <title>Comparative analysis of bat genomes provides insight into the evolution of flight and immunity.</title>
        <authorList>
            <person name="Zhang G."/>
            <person name="Cowled C."/>
            <person name="Shi Z."/>
            <person name="Huang Z."/>
            <person name="Bishop-Lilly K.A."/>
            <person name="Fang X."/>
            <person name="Wynne J.W."/>
            <person name="Xiong Z."/>
            <person name="Baker M.L."/>
            <person name="Zhao W."/>
            <person name="Tachedjian M."/>
            <person name="Zhu Y."/>
            <person name="Zhou P."/>
            <person name="Jiang X."/>
            <person name="Ng J."/>
            <person name="Yang L."/>
            <person name="Wu L."/>
            <person name="Xiao J."/>
            <person name="Feng Y."/>
            <person name="Chen Y."/>
            <person name="Sun X."/>
            <person name="Zhang Y."/>
            <person name="Marsh G.A."/>
            <person name="Crameri G."/>
            <person name="Broder C.C."/>
            <person name="Frey K.G."/>
            <person name="Wang L.F."/>
            <person name="Wang J."/>
        </authorList>
    </citation>
    <scope>NUCLEOTIDE SEQUENCE [LARGE SCALE GENOMIC DNA]</scope>
</reference>
<comment type="similarity">
    <text evidence="2">Belongs to the DP1 family.</text>
</comment>
<keyword evidence="10" id="KW-0175">Coiled coil</keyword>
<dbReference type="Pfam" id="PF03134">
    <property type="entry name" value="TB2_DP1_HVA22"/>
    <property type="match status" value="1"/>
</dbReference>
<feature type="compositionally biased region" description="Polar residues" evidence="11">
    <location>
        <begin position="584"/>
        <end position="606"/>
    </location>
</feature>
<keyword evidence="14" id="KW-1185">Reference proteome</keyword>
<comment type="subcellular location">
    <subcellularLocation>
        <location evidence="8">Cytoplasmic vesicle</location>
        <location evidence="8">Clathrin-coated vesicle membrane</location>
        <topology evidence="8">Multi-pass membrane protein</topology>
    </subcellularLocation>
    <subcellularLocation>
        <location evidence="1">Endoplasmic reticulum membrane</location>
        <topology evidence="1">Multi-pass membrane protein</topology>
    </subcellularLocation>
</comment>
<feature type="region of interest" description="Disordered" evidence="11">
    <location>
        <begin position="212"/>
        <end position="611"/>
    </location>
</feature>
<dbReference type="Proteomes" id="UP000010556">
    <property type="component" value="Unassembled WGS sequence"/>
</dbReference>
<feature type="compositionally biased region" description="Low complexity" evidence="11">
    <location>
        <begin position="336"/>
        <end position="373"/>
    </location>
</feature>
<evidence type="ECO:0000313" key="14">
    <source>
        <dbReference type="Proteomes" id="UP000010556"/>
    </source>
</evidence>
<feature type="transmembrane region" description="Helical" evidence="12">
    <location>
        <begin position="118"/>
        <end position="136"/>
    </location>
</feature>
<feature type="compositionally biased region" description="Low complexity" evidence="11">
    <location>
        <begin position="506"/>
        <end position="522"/>
    </location>
</feature>
<evidence type="ECO:0000256" key="2">
    <source>
        <dbReference type="ARBA" id="ARBA00008573"/>
    </source>
</evidence>
<feature type="coiled-coil region" evidence="10">
    <location>
        <begin position="1"/>
        <end position="28"/>
    </location>
</feature>
<dbReference type="GO" id="GO:0030665">
    <property type="term" value="C:clathrin-coated vesicle membrane"/>
    <property type="evidence" value="ECO:0007669"/>
    <property type="project" value="UniProtKB-SubCell"/>
</dbReference>